<dbReference type="GO" id="GO:0016020">
    <property type="term" value="C:membrane"/>
    <property type="evidence" value="ECO:0007669"/>
    <property type="project" value="UniProtKB-SubCell"/>
</dbReference>
<comment type="subcellular location">
    <subcellularLocation>
        <location evidence="1">Membrane</location>
        <topology evidence="1">Single-pass membrane protein</topology>
    </subcellularLocation>
</comment>
<evidence type="ECO:0000256" key="5">
    <source>
        <dbReference type="ARBA" id="ARBA00023136"/>
    </source>
</evidence>
<protein>
    <recommendedName>
        <fullName evidence="9">LemA family protein</fullName>
    </recommendedName>
</protein>
<comment type="caution">
    <text evidence="7">The sequence shown here is derived from an EMBL/GenBank/DDBJ whole genome shotgun (WGS) entry which is preliminary data.</text>
</comment>
<evidence type="ECO:0000256" key="1">
    <source>
        <dbReference type="ARBA" id="ARBA00004167"/>
    </source>
</evidence>
<comment type="similarity">
    <text evidence="2">Belongs to the LemA family.</text>
</comment>
<feature type="transmembrane region" description="Helical" evidence="6">
    <location>
        <begin position="16"/>
        <end position="36"/>
    </location>
</feature>
<keyword evidence="5 6" id="KW-0472">Membrane</keyword>
<accession>A0A2U2AID0</accession>
<evidence type="ECO:0000313" key="7">
    <source>
        <dbReference type="EMBL" id="PWD82425.1"/>
    </source>
</evidence>
<dbReference type="SUPFAM" id="SSF140478">
    <property type="entry name" value="LemA-like"/>
    <property type="match status" value="1"/>
</dbReference>
<dbReference type="Proteomes" id="UP000244948">
    <property type="component" value="Unassembled WGS sequence"/>
</dbReference>
<dbReference type="InterPro" id="IPR023353">
    <property type="entry name" value="LemA-like_dom_sf"/>
</dbReference>
<keyword evidence="4 6" id="KW-1133">Transmembrane helix</keyword>
<keyword evidence="8" id="KW-1185">Reference proteome</keyword>
<dbReference type="Gene3D" id="1.20.1440.20">
    <property type="entry name" value="LemA-like domain"/>
    <property type="match status" value="1"/>
</dbReference>
<dbReference type="RefSeq" id="WP_109236713.1">
    <property type="nucleotide sequence ID" value="NZ_BMXZ01000002.1"/>
</dbReference>
<name>A0A2U2AID0_9GAMM</name>
<organism evidence="7 8">
    <name type="scientific">Ignatzschineria indica</name>
    <dbReference type="NCBI Taxonomy" id="472583"/>
    <lineage>
        <taxon>Bacteria</taxon>
        <taxon>Pseudomonadati</taxon>
        <taxon>Pseudomonadota</taxon>
        <taxon>Gammaproteobacteria</taxon>
        <taxon>Cardiobacteriales</taxon>
        <taxon>Ignatzschineriaceae</taxon>
        <taxon>Ignatzschineria</taxon>
    </lineage>
</organism>
<dbReference type="EMBL" id="QEWR01000005">
    <property type="protein sequence ID" value="PWD82425.1"/>
    <property type="molecule type" value="Genomic_DNA"/>
</dbReference>
<proteinExistence type="inferred from homology"/>
<reference evidence="7 8" key="1">
    <citation type="journal article" date="2018" name="Genome Announc.">
        <title>Ignatzschineria cameli sp. nov., isolated from necrotic foot tissue of dromedaries (Camelus dromedarius) and associated maggots (Wohlfahrtia species) in Dubai.</title>
        <authorList>
            <person name="Tsang C.C."/>
            <person name="Tang J.Y."/>
            <person name="Fong J.Y."/>
            <person name="Kinne J."/>
            <person name="Lee H.H."/>
            <person name="Joseph M."/>
            <person name="Jose S."/>
            <person name="Schuster R.K."/>
            <person name="Tang Y."/>
            <person name="Sivakumar S."/>
            <person name="Chen J.H."/>
            <person name="Teng J.L."/>
            <person name="Lau S.K."/>
            <person name="Wernery U."/>
            <person name="Woo P.C."/>
        </authorList>
    </citation>
    <scope>NUCLEOTIDE SEQUENCE [LARGE SCALE GENOMIC DNA]</scope>
    <source>
        <strain evidence="7 8">KCTC 22643</strain>
    </source>
</reference>
<evidence type="ECO:0000256" key="3">
    <source>
        <dbReference type="ARBA" id="ARBA00022692"/>
    </source>
</evidence>
<evidence type="ECO:0000256" key="2">
    <source>
        <dbReference type="ARBA" id="ARBA00008854"/>
    </source>
</evidence>
<evidence type="ECO:0000256" key="4">
    <source>
        <dbReference type="ARBA" id="ARBA00022989"/>
    </source>
</evidence>
<dbReference type="Pfam" id="PF04011">
    <property type="entry name" value="LemA"/>
    <property type="match status" value="1"/>
</dbReference>
<dbReference type="PANTHER" id="PTHR34478:SF2">
    <property type="entry name" value="MEMBRANE PROTEIN"/>
    <property type="match status" value="1"/>
</dbReference>
<evidence type="ECO:0008006" key="9">
    <source>
        <dbReference type="Google" id="ProtNLM"/>
    </source>
</evidence>
<evidence type="ECO:0000256" key="6">
    <source>
        <dbReference type="SAM" id="Phobius"/>
    </source>
</evidence>
<keyword evidence="3 6" id="KW-0812">Transmembrane</keyword>
<evidence type="ECO:0000313" key="8">
    <source>
        <dbReference type="Proteomes" id="UP000244948"/>
    </source>
</evidence>
<sequence>MNDHTPTLKSRRPLNWAFIPIALIVIILGIMTAGYYNSVQNLDEEQKAAAAEVINQYKRRADLITNLSNTVKGYAKHESQIFTDIAKTRASLNKMAVSPADLEDPEKRVAYEKAEAMLGTQLSRLLIFVENYPDLKASQLYQNLMVQLEGTENRIAVARNRYIDAIRNYNTTIRRVPYLFVARIFGYQPIPQFSVDDPTIDQAPVVEF</sequence>
<dbReference type="PANTHER" id="PTHR34478">
    <property type="entry name" value="PROTEIN LEMA"/>
    <property type="match status" value="1"/>
</dbReference>
<gene>
    <name evidence="7" type="ORF">DC082_09105</name>
</gene>
<dbReference type="InterPro" id="IPR007156">
    <property type="entry name" value="MamQ_LemA"/>
</dbReference>
<dbReference type="AlphaFoldDB" id="A0A2U2AID0"/>